<protein>
    <recommendedName>
        <fullName evidence="2">Nephrocystin 3-like N-terminal domain-containing protein</fullName>
    </recommendedName>
</protein>
<dbReference type="EMBL" id="JARKIF010000007">
    <property type="protein sequence ID" value="KAJ7634397.1"/>
    <property type="molecule type" value="Genomic_DNA"/>
</dbReference>
<reference evidence="3" key="1">
    <citation type="submission" date="2023-03" db="EMBL/GenBank/DDBJ databases">
        <title>Massive genome expansion in bonnet fungi (Mycena s.s.) driven by repeated elements and novel gene families across ecological guilds.</title>
        <authorList>
            <consortium name="Lawrence Berkeley National Laboratory"/>
            <person name="Harder C.B."/>
            <person name="Miyauchi S."/>
            <person name="Viragh M."/>
            <person name="Kuo A."/>
            <person name="Thoen E."/>
            <person name="Andreopoulos B."/>
            <person name="Lu D."/>
            <person name="Skrede I."/>
            <person name="Drula E."/>
            <person name="Henrissat B."/>
            <person name="Morin E."/>
            <person name="Kohler A."/>
            <person name="Barry K."/>
            <person name="LaButti K."/>
            <person name="Morin E."/>
            <person name="Salamov A."/>
            <person name="Lipzen A."/>
            <person name="Mereny Z."/>
            <person name="Hegedus B."/>
            <person name="Baldrian P."/>
            <person name="Stursova M."/>
            <person name="Weitz H."/>
            <person name="Taylor A."/>
            <person name="Grigoriev I.V."/>
            <person name="Nagy L.G."/>
            <person name="Martin F."/>
            <person name="Kauserud H."/>
        </authorList>
    </citation>
    <scope>NUCLEOTIDE SEQUENCE</scope>
    <source>
        <strain evidence="3">9284</strain>
    </source>
</reference>
<dbReference type="PANTHER" id="PTHR10039">
    <property type="entry name" value="AMELOGENIN"/>
    <property type="match status" value="1"/>
</dbReference>
<keyword evidence="4" id="KW-1185">Reference proteome</keyword>
<name>A0AAD7BYK8_9AGAR</name>
<proteinExistence type="predicted"/>
<dbReference type="Proteomes" id="UP001221142">
    <property type="component" value="Unassembled WGS sequence"/>
</dbReference>
<dbReference type="Pfam" id="PF24883">
    <property type="entry name" value="NPHP3_N"/>
    <property type="match status" value="1"/>
</dbReference>
<organism evidence="3 4">
    <name type="scientific">Roridomyces roridus</name>
    <dbReference type="NCBI Taxonomy" id="1738132"/>
    <lineage>
        <taxon>Eukaryota</taxon>
        <taxon>Fungi</taxon>
        <taxon>Dikarya</taxon>
        <taxon>Basidiomycota</taxon>
        <taxon>Agaricomycotina</taxon>
        <taxon>Agaricomycetes</taxon>
        <taxon>Agaricomycetidae</taxon>
        <taxon>Agaricales</taxon>
        <taxon>Marasmiineae</taxon>
        <taxon>Mycenaceae</taxon>
        <taxon>Roridomyces</taxon>
    </lineage>
</organism>
<accession>A0AAD7BYK8</accession>
<evidence type="ECO:0000259" key="2">
    <source>
        <dbReference type="Pfam" id="PF24883"/>
    </source>
</evidence>
<keyword evidence="1" id="KW-0677">Repeat</keyword>
<evidence type="ECO:0000313" key="3">
    <source>
        <dbReference type="EMBL" id="KAJ7634397.1"/>
    </source>
</evidence>
<dbReference type="InterPro" id="IPR056884">
    <property type="entry name" value="NPHP3-like_N"/>
</dbReference>
<gene>
    <name evidence="3" type="ORF">FB45DRAFT_1025347</name>
</gene>
<sequence length="336" mass="36381">MPPLIEGDNPVHFENSTFNSVAGNMNIFHATNVGDGGLDILSRAVSVDAIHNSAVRPDDPACHPGTRDEILKTIDGPLSSPQIARYSGFTAALASGDLPLLNSSRPAATLEDNWAAPFSSEAMRTVEAGENFQTDRLVLNKSMGLQLEALIVEPFTKAAAMSSRPVLVVDGLDECDDHAVQIKLVKAFISFIRAGRPPVHILICSRSEPHIREIILAANNSDICRDHAIRPDATAYADVRRFLTHGFARLGTVYAARGIALENNWPGYEVMNQLVDRASGTFIYASTVLRYIDDEYSHPVDRLNAVLRLDPSSTTPLDDLRLPIPAALFTSSSGPG</sequence>
<evidence type="ECO:0000256" key="1">
    <source>
        <dbReference type="ARBA" id="ARBA00022737"/>
    </source>
</evidence>
<feature type="domain" description="Nephrocystin 3-like N-terminal" evidence="2">
    <location>
        <begin position="144"/>
        <end position="206"/>
    </location>
</feature>
<dbReference type="PANTHER" id="PTHR10039:SF14">
    <property type="entry name" value="NACHT DOMAIN-CONTAINING PROTEIN"/>
    <property type="match status" value="1"/>
</dbReference>
<evidence type="ECO:0000313" key="4">
    <source>
        <dbReference type="Proteomes" id="UP001221142"/>
    </source>
</evidence>
<dbReference type="AlphaFoldDB" id="A0AAD7BYK8"/>
<comment type="caution">
    <text evidence="3">The sequence shown here is derived from an EMBL/GenBank/DDBJ whole genome shotgun (WGS) entry which is preliminary data.</text>
</comment>